<evidence type="ECO:0000256" key="2">
    <source>
        <dbReference type="RuleBase" id="RU003616"/>
    </source>
</evidence>
<dbReference type="InterPro" id="IPR031107">
    <property type="entry name" value="Small_HSP"/>
</dbReference>
<feature type="domain" description="SHSP" evidence="3">
    <location>
        <begin position="35"/>
        <end position="150"/>
    </location>
</feature>
<dbReference type="Proteomes" id="UP000326903">
    <property type="component" value="Unassembled WGS sequence"/>
</dbReference>
<proteinExistence type="inferred from homology"/>
<dbReference type="RefSeq" id="WP_150415697.1">
    <property type="nucleotide sequence ID" value="NZ_VYQF01000004.1"/>
</dbReference>
<dbReference type="PROSITE" id="PS01031">
    <property type="entry name" value="SHSP"/>
    <property type="match status" value="1"/>
</dbReference>
<reference evidence="4 5" key="1">
    <citation type="submission" date="2019-09" db="EMBL/GenBank/DDBJ databases">
        <title>Draft genome sequence of Ginsengibacter sp. BR5-29.</title>
        <authorList>
            <person name="Im W.-T."/>
        </authorList>
    </citation>
    <scope>NUCLEOTIDE SEQUENCE [LARGE SCALE GENOMIC DNA]</scope>
    <source>
        <strain evidence="4 5">BR5-29</strain>
    </source>
</reference>
<dbReference type="Gene3D" id="2.60.40.790">
    <property type="match status" value="1"/>
</dbReference>
<organism evidence="4 5">
    <name type="scientific">Ginsengibacter hankyongi</name>
    <dbReference type="NCBI Taxonomy" id="2607284"/>
    <lineage>
        <taxon>Bacteria</taxon>
        <taxon>Pseudomonadati</taxon>
        <taxon>Bacteroidota</taxon>
        <taxon>Chitinophagia</taxon>
        <taxon>Chitinophagales</taxon>
        <taxon>Chitinophagaceae</taxon>
        <taxon>Ginsengibacter</taxon>
    </lineage>
</organism>
<comment type="similarity">
    <text evidence="1 2">Belongs to the small heat shock protein (HSP20) family.</text>
</comment>
<evidence type="ECO:0000313" key="5">
    <source>
        <dbReference type="Proteomes" id="UP000326903"/>
    </source>
</evidence>
<dbReference type="CDD" id="cd06464">
    <property type="entry name" value="ACD_sHsps-like"/>
    <property type="match status" value="1"/>
</dbReference>
<evidence type="ECO:0000313" key="4">
    <source>
        <dbReference type="EMBL" id="KAA9038137.1"/>
    </source>
</evidence>
<dbReference type="SUPFAM" id="SSF49764">
    <property type="entry name" value="HSP20-like chaperones"/>
    <property type="match status" value="1"/>
</dbReference>
<protein>
    <submittedName>
        <fullName evidence="4">Hsp20/alpha crystallin family protein</fullName>
    </submittedName>
</protein>
<keyword evidence="5" id="KW-1185">Reference proteome</keyword>
<dbReference type="PANTHER" id="PTHR11527">
    <property type="entry name" value="HEAT-SHOCK PROTEIN 20 FAMILY MEMBER"/>
    <property type="match status" value="1"/>
</dbReference>
<comment type="caution">
    <text evidence="4">The sequence shown here is derived from an EMBL/GenBank/DDBJ whole genome shotgun (WGS) entry which is preliminary data.</text>
</comment>
<dbReference type="InterPro" id="IPR002068">
    <property type="entry name" value="A-crystallin/Hsp20_dom"/>
</dbReference>
<name>A0A5J5IEA1_9BACT</name>
<sequence length="150" mass="17554">MTLVKRNGSLLNPLPMLFDDFFNRDLFNWNNSNFSDTNTTIPAVNIKETAENYEVEVAAPGMTKKDFRVELDGNSLTISSEKNNQKEEKEDERYYRKEFSYQAFQRTFNLQKDVVDIDKIEAKYENGLLHLLIPKKEEAKQKPPRLIQIS</sequence>
<evidence type="ECO:0000259" key="3">
    <source>
        <dbReference type="PROSITE" id="PS01031"/>
    </source>
</evidence>
<dbReference type="EMBL" id="VYQF01000004">
    <property type="protein sequence ID" value="KAA9038137.1"/>
    <property type="molecule type" value="Genomic_DNA"/>
</dbReference>
<dbReference type="Pfam" id="PF00011">
    <property type="entry name" value="HSP20"/>
    <property type="match status" value="1"/>
</dbReference>
<dbReference type="InterPro" id="IPR008978">
    <property type="entry name" value="HSP20-like_chaperone"/>
</dbReference>
<dbReference type="AlphaFoldDB" id="A0A5J5IEA1"/>
<evidence type="ECO:0000256" key="1">
    <source>
        <dbReference type="PROSITE-ProRule" id="PRU00285"/>
    </source>
</evidence>
<accession>A0A5J5IEA1</accession>
<gene>
    <name evidence="4" type="ORF">FW778_15405</name>
</gene>